<reference evidence="2" key="1">
    <citation type="journal article" date="2023" name="Front. Plant Sci.">
        <title>Chromosomal-level genome assembly of Melastoma candidum provides insights into trichome evolution.</title>
        <authorList>
            <person name="Zhong Y."/>
            <person name="Wu W."/>
            <person name="Sun C."/>
            <person name="Zou P."/>
            <person name="Liu Y."/>
            <person name="Dai S."/>
            <person name="Zhou R."/>
        </authorList>
    </citation>
    <scope>NUCLEOTIDE SEQUENCE [LARGE SCALE GENOMIC DNA]</scope>
</reference>
<comment type="caution">
    <text evidence="1">The sequence shown here is derived from an EMBL/GenBank/DDBJ whole genome shotgun (WGS) entry which is preliminary data.</text>
</comment>
<sequence length="363" mass="40253">MDEQAQRVRCYIDALEEEKLKIQVFQRQLPLCHDLVNTAIENYRQQLSRTTTTDFLHGGHSKCSEQTSTQGPVLEEFIPIKRPCSGSDDNDDDDDDAEIDSGRQSSEVNGTLSSNDNKKKSDWLRSAQLWNQTTPDPSPEDRVPVLGVKRSGRAFQPFNREQGTVVKTGLTNKQSLLTLDKLHSTIPAAAKSSLAKTIVGSGCKEEREPTQPNRKQRRNWSSELHRRFLEALQQLGGSHTATPKQIRELMKVDGLTNDEVKSHLQKYRLHNRRPSHSYMIPPAGAQAPEFVVVGGIWVPPAPAVTAPAQSATVQPPAHSNHKKSPGDSEGTESHSTDGEEETRGTRLHSRTTSTSSHTTTGRC</sequence>
<protein>
    <submittedName>
        <fullName evidence="1">Uncharacterized protein</fullName>
    </submittedName>
</protein>
<gene>
    <name evidence="1" type="ORF">MLD38_024386</name>
</gene>
<organism evidence="1 2">
    <name type="scientific">Melastoma candidum</name>
    <dbReference type="NCBI Taxonomy" id="119954"/>
    <lineage>
        <taxon>Eukaryota</taxon>
        <taxon>Viridiplantae</taxon>
        <taxon>Streptophyta</taxon>
        <taxon>Embryophyta</taxon>
        <taxon>Tracheophyta</taxon>
        <taxon>Spermatophyta</taxon>
        <taxon>Magnoliopsida</taxon>
        <taxon>eudicotyledons</taxon>
        <taxon>Gunneridae</taxon>
        <taxon>Pentapetalae</taxon>
        <taxon>rosids</taxon>
        <taxon>malvids</taxon>
        <taxon>Myrtales</taxon>
        <taxon>Melastomataceae</taxon>
        <taxon>Melastomatoideae</taxon>
        <taxon>Melastomateae</taxon>
        <taxon>Melastoma</taxon>
    </lineage>
</organism>
<accession>A0ACB9NTP1</accession>
<dbReference type="EMBL" id="CM042886">
    <property type="protein sequence ID" value="KAI4339441.1"/>
    <property type="molecule type" value="Genomic_DNA"/>
</dbReference>
<proteinExistence type="predicted"/>
<dbReference type="Proteomes" id="UP001057402">
    <property type="component" value="Chromosome 7"/>
</dbReference>
<name>A0ACB9NTP1_9MYRT</name>
<keyword evidence="2" id="KW-1185">Reference proteome</keyword>
<evidence type="ECO:0000313" key="2">
    <source>
        <dbReference type="Proteomes" id="UP001057402"/>
    </source>
</evidence>
<evidence type="ECO:0000313" key="1">
    <source>
        <dbReference type="EMBL" id="KAI4339441.1"/>
    </source>
</evidence>